<evidence type="ECO:0000313" key="2">
    <source>
        <dbReference type="Proteomes" id="UP000800038"/>
    </source>
</evidence>
<keyword evidence="2" id="KW-1185">Reference proteome</keyword>
<name>A0A6A5S7X2_9PLEO</name>
<sequence>MIDFSQESGRGGREGETVDTVILVAQGEVERRLQQKSDDIDVQAMGAFITDNGCRRALMSRYLDGKGVTCGDIEAAGCDRCGDGVKKWMEEEERHSREWQRVREGEYGRTSSGVCNMLGAWAM</sequence>
<reference evidence="1" key="1">
    <citation type="journal article" date="2020" name="Stud. Mycol.">
        <title>101 Dothideomycetes genomes: a test case for predicting lifestyles and emergence of pathogens.</title>
        <authorList>
            <person name="Haridas S."/>
            <person name="Albert R."/>
            <person name="Binder M."/>
            <person name="Bloem J."/>
            <person name="Labutti K."/>
            <person name="Salamov A."/>
            <person name="Andreopoulos B."/>
            <person name="Baker S."/>
            <person name="Barry K."/>
            <person name="Bills G."/>
            <person name="Bluhm B."/>
            <person name="Cannon C."/>
            <person name="Castanera R."/>
            <person name="Culley D."/>
            <person name="Daum C."/>
            <person name="Ezra D."/>
            <person name="Gonzalez J."/>
            <person name="Henrissat B."/>
            <person name="Kuo A."/>
            <person name="Liang C."/>
            <person name="Lipzen A."/>
            <person name="Lutzoni F."/>
            <person name="Magnuson J."/>
            <person name="Mondo S."/>
            <person name="Nolan M."/>
            <person name="Ohm R."/>
            <person name="Pangilinan J."/>
            <person name="Park H.-J."/>
            <person name="Ramirez L."/>
            <person name="Alfaro M."/>
            <person name="Sun H."/>
            <person name="Tritt A."/>
            <person name="Yoshinaga Y."/>
            <person name="Zwiers L.-H."/>
            <person name="Turgeon B."/>
            <person name="Goodwin S."/>
            <person name="Spatafora J."/>
            <person name="Crous P."/>
            <person name="Grigoriev I."/>
        </authorList>
    </citation>
    <scope>NUCLEOTIDE SEQUENCE</scope>
    <source>
        <strain evidence="1">CBS 161.51</strain>
    </source>
</reference>
<proteinExistence type="predicted"/>
<evidence type="ECO:0000313" key="1">
    <source>
        <dbReference type="EMBL" id="KAF1935983.1"/>
    </source>
</evidence>
<organism evidence="1 2">
    <name type="scientific">Clathrospora elynae</name>
    <dbReference type="NCBI Taxonomy" id="706981"/>
    <lineage>
        <taxon>Eukaryota</taxon>
        <taxon>Fungi</taxon>
        <taxon>Dikarya</taxon>
        <taxon>Ascomycota</taxon>
        <taxon>Pezizomycotina</taxon>
        <taxon>Dothideomycetes</taxon>
        <taxon>Pleosporomycetidae</taxon>
        <taxon>Pleosporales</taxon>
        <taxon>Diademaceae</taxon>
        <taxon>Clathrospora</taxon>
    </lineage>
</organism>
<dbReference type="EMBL" id="ML976220">
    <property type="protein sequence ID" value="KAF1935983.1"/>
    <property type="molecule type" value="Genomic_DNA"/>
</dbReference>
<dbReference type="Proteomes" id="UP000800038">
    <property type="component" value="Unassembled WGS sequence"/>
</dbReference>
<dbReference type="OrthoDB" id="2608216at2759"/>
<dbReference type="InterPro" id="IPR027417">
    <property type="entry name" value="P-loop_NTPase"/>
</dbReference>
<accession>A0A6A5S7X2</accession>
<gene>
    <name evidence="1" type="ORF">EJ02DRAFT_459899</name>
</gene>
<dbReference type="AlphaFoldDB" id="A0A6A5S7X2"/>
<evidence type="ECO:0008006" key="3">
    <source>
        <dbReference type="Google" id="ProtNLM"/>
    </source>
</evidence>
<dbReference type="Gene3D" id="3.40.50.300">
    <property type="entry name" value="P-loop containing nucleotide triphosphate hydrolases"/>
    <property type="match status" value="1"/>
</dbReference>
<protein>
    <recommendedName>
        <fullName evidence="3">Helicase C-terminal domain-containing protein</fullName>
    </recommendedName>
</protein>